<dbReference type="Proteomes" id="UP000602076">
    <property type="component" value="Unassembled WGS sequence"/>
</dbReference>
<dbReference type="GO" id="GO:0070401">
    <property type="term" value="F:NADP+ binding"/>
    <property type="evidence" value="ECO:0007669"/>
    <property type="project" value="UniProtKB-ARBA"/>
</dbReference>
<evidence type="ECO:0000256" key="2">
    <source>
        <dbReference type="ARBA" id="ARBA00009539"/>
    </source>
</evidence>
<protein>
    <recommendedName>
        <fullName evidence="3 8">Dihydrofolate reductase</fullName>
        <ecNumber evidence="3 8">1.5.1.3</ecNumber>
    </recommendedName>
</protein>
<dbReference type="InterPro" id="IPR017925">
    <property type="entry name" value="DHFR_CS"/>
</dbReference>
<evidence type="ECO:0000313" key="11">
    <source>
        <dbReference type="EMBL" id="MBD3109862.1"/>
    </source>
</evidence>
<dbReference type="EMBL" id="JACXSI010000045">
    <property type="protein sequence ID" value="MBD3109862.1"/>
    <property type="molecule type" value="Genomic_DNA"/>
</dbReference>
<proteinExistence type="inferred from homology"/>
<comment type="pathway">
    <text evidence="1 8">Cofactor biosynthesis; tetrahydrofolate biosynthesis; 5,6,7,8-tetrahydrofolate from 7,8-dihydrofolate: step 1/1.</text>
</comment>
<gene>
    <name evidence="11" type="ORF">IEO70_16095</name>
</gene>
<dbReference type="InterPro" id="IPR012259">
    <property type="entry name" value="DHFR"/>
</dbReference>
<evidence type="ECO:0000256" key="5">
    <source>
        <dbReference type="ARBA" id="ARBA00022857"/>
    </source>
</evidence>
<comment type="similarity">
    <text evidence="2 8 9">Belongs to the dihydrofolate reductase family.</text>
</comment>
<dbReference type="InterPro" id="IPR024072">
    <property type="entry name" value="DHFR-like_dom_sf"/>
</dbReference>
<evidence type="ECO:0000256" key="9">
    <source>
        <dbReference type="RuleBase" id="RU004474"/>
    </source>
</evidence>
<dbReference type="GO" id="GO:0046654">
    <property type="term" value="P:tetrahydrofolate biosynthetic process"/>
    <property type="evidence" value="ECO:0007669"/>
    <property type="project" value="InterPro"/>
</dbReference>
<dbReference type="SUPFAM" id="SSF53597">
    <property type="entry name" value="Dihydrofolate reductase-like"/>
    <property type="match status" value="1"/>
</dbReference>
<evidence type="ECO:0000256" key="7">
    <source>
        <dbReference type="ARBA" id="ARBA00025067"/>
    </source>
</evidence>
<comment type="function">
    <text evidence="7 8">Key enzyme in folate metabolism. Catalyzes an essential reaction for de novo glycine and purine synthesis, and for DNA precursor synthesis.</text>
</comment>
<keyword evidence="4 8" id="KW-0554">One-carbon metabolism</keyword>
<keyword evidence="5 8" id="KW-0521">NADP</keyword>
<feature type="domain" description="DHFR" evidence="10">
    <location>
        <begin position="2"/>
        <end position="160"/>
    </location>
</feature>
<dbReference type="FunFam" id="3.40.430.10:FF:000001">
    <property type="entry name" value="Dihydrofolate reductase"/>
    <property type="match status" value="1"/>
</dbReference>
<evidence type="ECO:0000256" key="6">
    <source>
        <dbReference type="ARBA" id="ARBA00023002"/>
    </source>
</evidence>
<comment type="catalytic activity">
    <reaction evidence="8">
        <text>(6S)-5,6,7,8-tetrahydrofolate + NADP(+) = 7,8-dihydrofolate + NADPH + H(+)</text>
        <dbReference type="Rhea" id="RHEA:15009"/>
        <dbReference type="ChEBI" id="CHEBI:15378"/>
        <dbReference type="ChEBI" id="CHEBI:57451"/>
        <dbReference type="ChEBI" id="CHEBI:57453"/>
        <dbReference type="ChEBI" id="CHEBI:57783"/>
        <dbReference type="ChEBI" id="CHEBI:58349"/>
        <dbReference type="EC" id="1.5.1.3"/>
    </reaction>
</comment>
<sequence length="162" mass="18947">MIVSIIVAMDVNRVIGKDNKLPWRLPAELQYVKKTTMGHPIILGRKNYESIGRPLPGRRNIILTRDPAFQAEGCEIAHSVEEVYELCKGEEEIFIFGGEQIYKLFLPVVDKLYMTVIHHEFEGDTFFPEIDFNEWNEVSVEQGITDDKNPYEYYYHVYERKA</sequence>
<dbReference type="PIRSF" id="PIRSF000194">
    <property type="entry name" value="DHFR"/>
    <property type="match status" value="1"/>
</dbReference>
<organism evidence="11 12">
    <name type="scientific">Peribacillus faecalis</name>
    <dbReference type="NCBI Taxonomy" id="2772559"/>
    <lineage>
        <taxon>Bacteria</taxon>
        <taxon>Bacillati</taxon>
        <taxon>Bacillota</taxon>
        <taxon>Bacilli</taxon>
        <taxon>Bacillales</taxon>
        <taxon>Bacillaceae</taxon>
        <taxon>Peribacillus</taxon>
    </lineage>
</organism>
<comment type="caution">
    <text evidence="11">The sequence shown here is derived from an EMBL/GenBank/DDBJ whole genome shotgun (WGS) entry which is preliminary data.</text>
</comment>
<dbReference type="Pfam" id="PF00186">
    <property type="entry name" value="DHFR_1"/>
    <property type="match status" value="1"/>
</dbReference>
<dbReference type="InterPro" id="IPR001796">
    <property type="entry name" value="DHFR_dom"/>
</dbReference>
<name>A0A927CY47_9BACI</name>
<dbReference type="EC" id="1.5.1.3" evidence="3 8"/>
<dbReference type="GO" id="GO:0046655">
    <property type="term" value="P:folic acid metabolic process"/>
    <property type="evidence" value="ECO:0007669"/>
    <property type="project" value="TreeGrafter"/>
</dbReference>
<evidence type="ECO:0000256" key="4">
    <source>
        <dbReference type="ARBA" id="ARBA00022563"/>
    </source>
</evidence>
<evidence type="ECO:0000256" key="1">
    <source>
        <dbReference type="ARBA" id="ARBA00004903"/>
    </source>
</evidence>
<evidence type="ECO:0000256" key="3">
    <source>
        <dbReference type="ARBA" id="ARBA00012856"/>
    </source>
</evidence>
<accession>A0A927CY47</accession>
<dbReference type="PROSITE" id="PS00075">
    <property type="entry name" value="DHFR_1"/>
    <property type="match status" value="1"/>
</dbReference>
<keyword evidence="6 8" id="KW-0560">Oxidoreductase</keyword>
<evidence type="ECO:0000256" key="8">
    <source>
        <dbReference type="PIRNR" id="PIRNR000194"/>
    </source>
</evidence>
<evidence type="ECO:0000313" key="12">
    <source>
        <dbReference type="Proteomes" id="UP000602076"/>
    </source>
</evidence>
<keyword evidence="12" id="KW-1185">Reference proteome</keyword>
<dbReference type="PANTHER" id="PTHR48069">
    <property type="entry name" value="DIHYDROFOLATE REDUCTASE"/>
    <property type="match status" value="1"/>
</dbReference>
<dbReference type="GO" id="GO:0006730">
    <property type="term" value="P:one-carbon metabolic process"/>
    <property type="evidence" value="ECO:0007669"/>
    <property type="project" value="UniProtKB-KW"/>
</dbReference>
<dbReference type="PROSITE" id="PS51330">
    <property type="entry name" value="DHFR_2"/>
    <property type="match status" value="1"/>
</dbReference>
<dbReference type="PRINTS" id="PR00070">
    <property type="entry name" value="DHFR"/>
</dbReference>
<dbReference type="GO" id="GO:0004146">
    <property type="term" value="F:dihydrofolate reductase activity"/>
    <property type="evidence" value="ECO:0007669"/>
    <property type="project" value="UniProtKB-EC"/>
</dbReference>
<evidence type="ECO:0000259" key="10">
    <source>
        <dbReference type="PROSITE" id="PS51330"/>
    </source>
</evidence>
<dbReference type="GO" id="GO:0046452">
    <property type="term" value="P:dihydrofolate metabolic process"/>
    <property type="evidence" value="ECO:0007669"/>
    <property type="project" value="TreeGrafter"/>
</dbReference>
<dbReference type="GO" id="GO:0005829">
    <property type="term" value="C:cytosol"/>
    <property type="evidence" value="ECO:0007669"/>
    <property type="project" value="TreeGrafter"/>
</dbReference>
<dbReference type="AlphaFoldDB" id="A0A927CY47"/>
<dbReference type="CDD" id="cd00209">
    <property type="entry name" value="DHFR"/>
    <property type="match status" value="1"/>
</dbReference>
<dbReference type="RefSeq" id="WP_190999392.1">
    <property type="nucleotide sequence ID" value="NZ_JACXSI010000045.1"/>
</dbReference>
<reference evidence="11" key="1">
    <citation type="submission" date="2020-09" db="EMBL/GenBank/DDBJ databases">
        <title>Bacillus faecalis sp. nov., a moderately halophilic bacterium isolated from cow faeces.</title>
        <authorList>
            <person name="Jiang L."/>
            <person name="Lee J."/>
        </authorList>
    </citation>
    <scope>NUCLEOTIDE SEQUENCE</scope>
    <source>
        <strain evidence="11">AGMB 02131</strain>
    </source>
</reference>
<dbReference type="Gene3D" id="3.40.430.10">
    <property type="entry name" value="Dihydrofolate Reductase, subunit A"/>
    <property type="match status" value="1"/>
</dbReference>
<dbReference type="PANTHER" id="PTHR48069:SF3">
    <property type="entry name" value="DIHYDROFOLATE REDUCTASE"/>
    <property type="match status" value="1"/>
</dbReference>